<dbReference type="SUPFAM" id="SSF53335">
    <property type="entry name" value="S-adenosyl-L-methionine-dependent methyltransferases"/>
    <property type="match status" value="1"/>
</dbReference>
<feature type="domain" description="Methyltransferase" evidence="6">
    <location>
        <begin position="46"/>
        <end position="139"/>
    </location>
</feature>
<keyword evidence="1 5" id="KW-0489">Methyltransferase</keyword>
<protein>
    <recommendedName>
        <fullName evidence="5">Malonyl-[acyl-carrier protein] O-methyltransferase</fullName>
        <shortName evidence="5">Malonyl-ACP O-methyltransferase</shortName>
        <ecNumber evidence="5">2.1.1.197</ecNumber>
    </recommendedName>
    <alternativeName>
        <fullName evidence="5">Biotin synthesis protein BioC</fullName>
    </alternativeName>
</protein>
<comment type="caution">
    <text evidence="7">The sequence shown here is derived from an EMBL/GenBank/DDBJ whole genome shotgun (WGS) entry which is preliminary data.</text>
</comment>
<reference evidence="8" key="1">
    <citation type="journal article" date="2019" name="Int. J. Syst. Evol. Microbiol.">
        <title>The Global Catalogue of Microorganisms (GCM) 10K type strain sequencing project: providing services to taxonomists for standard genome sequencing and annotation.</title>
        <authorList>
            <consortium name="The Broad Institute Genomics Platform"/>
            <consortium name="The Broad Institute Genome Sequencing Center for Infectious Disease"/>
            <person name="Wu L."/>
            <person name="Ma J."/>
        </authorList>
    </citation>
    <scope>NUCLEOTIDE SEQUENCE [LARGE SCALE GENOMIC DNA]</scope>
    <source>
        <strain evidence="8">CGMCC 1.12942</strain>
    </source>
</reference>
<name>A0ABW2RFV1_9BACL</name>
<accession>A0ABW2RFV1</accession>
<keyword evidence="2 5" id="KW-0808">Transferase</keyword>
<evidence type="ECO:0000313" key="8">
    <source>
        <dbReference type="Proteomes" id="UP001596500"/>
    </source>
</evidence>
<dbReference type="Pfam" id="PF13649">
    <property type="entry name" value="Methyltransf_25"/>
    <property type="match status" value="1"/>
</dbReference>
<keyword evidence="4 5" id="KW-0093">Biotin biosynthesis</keyword>
<dbReference type="EMBL" id="JBHTBW010000005">
    <property type="protein sequence ID" value="MFC7439882.1"/>
    <property type="molecule type" value="Genomic_DNA"/>
</dbReference>
<evidence type="ECO:0000259" key="6">
    <source>
        <dbReference type="Pfam" id="PF13649"/>
    </source>
</evidence>
<dbReference type="GO" id="GO:0102130">
    <property type="term" value="F:malonyl-CoA methyltransferase activity"/>
    <property type="evidence" value="ECO:0007669"/>
    <property type="project" value="UniProtKB-EC"/>
</dbReference>
<dbReference type="InterPro" id="IPR011814">
    <property type="entry name" value="BioC"/>
</dbReference>
<keyword evidence="3 5" id="KW-0949">S-adenosyl-L-methionine</keyword>
<dbReference type="InterPro" id="IPR029063">
    <property type="entry name" value="SAM-dependent_MTases_sf"/>
</dbReference>
<dbReference type="CDD" id="cd02440">
    <property type="entry name" value="AdoMet_MTases"/>
    <property type="match status" value="1"/>
</dbReference>
<keyword evidence="8" id="KW-1185">Reference proteome</keyword>
<comment type="pathway">
    <text evidence="5">Cofactor biosynthesis; biotin biosynthesis.</text>
</comment>
<dbReference type="InterPro" id="IPR041698">
    <property type="entry name" value="Methyltransf_25"/>
</dbReference>
<comment type="catalytic activity">
    <reaction evidence="5">
        <text>malonyl-[ACP] + S-adenosyl-L-methionine = malonyl-[ACP] methyl ester + S-adenosyl-L-homocysteine</text>
        <dbReference type="Rhea" id="RHEA:17105"/>
        <dbReference type="Rhea" id="RHEA-COMP:9623"/>
        <dbReference type="Rhea" id="RHEA-COMP:9954"/>
        <dbReference type="ChEBI" id="CHEBI:57856"/>
        <dbReference type="ChEBI" id="CHEBI:59789"/>
        <dbReference type="ChEBI" id="CHEBI:78449"/>
        <dbReference type="ChEBI" id="CHEBI:78845"/>
        <dbReference type="EC" id="2.1.1.197"/>
    </reaction>
</comment>
<organism evidence="7 8">
    <name type="scientific">Laceyella putida</name>
    <dbReference type="NCBI Taxonomy" id="110101"/>
    <lineage>
        <taxon>Bacteria</taxon>
        <taxon>Bacillati</taxon>
        <taxon>Bacillota</taxon>
        <taxon>Bacilli</taxon>
        <taxon>Bacillales</taxon>
        <taxon>Thermoactinomycetaceae</taxon>
        <taxon>Laceyella</taxon>
    </lineage>
</organism>
<sequence length="276" mass="31107">MIDKQRVARRFNMAASTYDQYAQVQQGMAQHLLNRVVERGQAPGRILEIGCGTGHLTQLLRTAFPTAEIVALDLAEKMVAVARRRVKAQGVSFVVADAEVWSAEAKGGYDLIISNATIQWFTQPQAMLAQWFRLLRPGGRLAASTFGPETFAELHCIYREVEHEWRLPSQYHGLPLPSPARWEAWLAETGWLDANVQEEKVKVAFPSCRHFLAAVKKTGASHSESRLPLLTECQLVKEVMARYDREYKAEGGVMATYHVVRLEGRKPDGYPWAIEE</sequence>
<dbReference type="PANTHER" id="PTHR43861">
    <property type="entry name" value="TRANS-ACONITATE 2-METHYLTRANSFERASE-RELATED"/>
    <property type="match status" value="1"/>
</dbReference>
<dbReference type="GO" id="GO:0032259">
    <property type="term" value="P:methylation"/>
    <property type="evidence" value="ECO:0007669"/>
    <property type="project" value="UniProtKB-KW"/>
</dbReference>
<evidence type="ECO:0000256" key="1">
    <source>
        <dbReference type="ARBA" id="ARBA00022603"/>
    </source>
</evidence>
<dbReference type="Proteomes" id="UP001596500">
    <property type="component" value="Unassembled WGS sequence"/>
</dbReference>
<evidence type="ECO:0000256" key="3">
    <source>
        <dbReference type="ARBA" id="ARBA00022691"/>
    </source>
</evidence>
<dbReference type="NCBIfam" id="TIGR02072">
    <property type="entry name" value="BioC"/>
    <property type="match status" value="1"/>
</dbReference>
<dbReference type="Gene3D" id="3.40.50.150">
    <property type="entry name" value="Vaccinia Virus protein VP39"/>
    <property type="match status" value="1"/>
</dbReference>
<gene>
    <name evidence="5 7" type="primary">bioC</name>
    <name evidence="7" type="ORF">ACFQNG_01705</name>
</gene>
<evidence type="ECO:0000256" key="2">
    <source>
        <dbReference type="ARBA" id="ARBA00022679"/>
    </source>
</evidence>
<dbReference type="RefSeq" id="WP_379863072.1">
    <property type="nucleotide sequence ID" value="NZ_JBHTBW010000005.1"/>
</dbReference>
<dbReference type="HAMAP" id="MF_00835">
    <property type="entry name" value="BioC"/>
    <property type="match status" value="1"/>
</dbReference>
<dbReference type="EC" id="2.1.1.197" evidence="5"/>
<evidence type="ECO:0000256" key="4">
    <source>
        <dbReference type="ARBA" id="ARBA00022756"/>
    </source>
</evidence>
<evidence type="ECO:0000313" key="7">
    <source>
        <dbReference type="EMBL" id="MFC7439882.1"/>
    </source>
</evidence>
<comment type="function">
    <text evidence="5">Converts the free carboxyl group of a malonyl-thioester to its methyl ester by transfer of a methyl group from S-adenosyl-L-methionine (SAM). It allows to synthesize pimeloyl-ACP via the fatty acid synthetic pathway.</text>
</comment>
<comment type="similarity">
    <text evidence="5">Belongs to the methyltransferase superfamily.</text>
</comment>
<evidence type="ECO:0000256" key="5">
    <source>
        <dbReference type="HAMAP-Rule" id="MF_00835"/>
    </source>
</evidence>
<proteinExistence type="inferred from homology"/>